<dbReference type="GO" id="GO:0006289">
    <property type="term" value="P:nucleotide-excision repair"/>
    <property type="evidence" value="ECO:0007669"/>
    <property type="project" value="UniProtKB-UniRule"/>
</dbReference>
<feature type="domain" description="UBA" evidence="8">
    <location>
        <begin position="155"/>
        <end position="198"/>
    </location>
</feature>
<feature type="domain" description="Ubiquitin-like" evidence="9">
    <location>
        <begin position="1"/>
        <end position="79"/>
    </location>
</feature>
<keyword evidence="6" id="KW-0963">Cytoplasm</keyword>
<gene>
    <name evidence="10" type="primary">RAD23-3</name>
    <name evidence="10" type="ORF">AXF42_Ash011486</name>
</gene>
<dbReference type="Pfam" id="PF00240">
    <property type="entry name" value="ubiquitin"/>
    <property type="match status" value="1"/>
</dbReference>
<evidence type="ECO:0000259" key="9">
    <source>
        <dbReference type="PROSITE" id="PS50053"/>
    </source>
</evidence>
<feature type="region of interest" description="Disordered" evidence="7">
    <location>
        <begin position="80"/>
        <end position="130"/>
    </location>
</feature>
<keyword evidence="3 6" id="KW-0227">DNA damage</keyword>
<dbReference type="FunFam" id="1.10.10.540:FF:000001">
    <property type="entry name" value="UV excision repair protein RAD23 B"/>
    <property type="match status" value="1"/>
</dbReference>
<sequence length="386" mass="41350">MQIFVKTLKGTHFEIEVKPDDSIADVKRTIESSQGQTAYPADQQMLIHQGKVLKDETTLAENNVAEKSFIVVMLRKAKGSPSGASTTSAVPSSLPQPTSSAPANLPTLSPVTTAVTNPSSESTAPVPTAEPVPAVTASTIVDTYGQAASNLVAGNNLEQAIQQILDMGGGTWDRDTVVRAMRAAFNNPERAVEYLYSGIPAQAEVPPVSRTPTAGQAANPPTQAPLQAQPAVPSSGPNANPLDLFPQGLPSMGSNPGAGSLDFLRNSPQFRALQSMVQANPQILQPMLQELGRQNPQVMRLIQEHQAEFLRLINEPSEEGDSNLLSQLAGGMPQALTVTPEEREAIERLEAMGFDRALVLEVFFACNKNEELAANYLLDHIHEFED</sequence>
<dbReference type="Gene3D" id="3.10.20.90">
    <property type="entry name" value="Phosphatidylinositol 3-kinase Catalytic Subunit, Chain A, domain 1"/>
    <property type="match status" value="1"/>
</dbReference>
<evidence type="ECO:0000256" key="7">
    <source>
        <dbReference type="SAM" id="MobiDB-lite"/>
    </source>
</evidence>
<dbReference type="SMART" id="SM00165">
    <property type="entry name" value="UBA"/>
    <property type="match status" value="2"/>
</dbReference>
<dbReference type="AlphaFoldDB" id="A0A2I0BAQ7"/>
<name>A0A2I0BAQ7_9ASPA</name>
<dbReference type="InterPro" id="IPR004806">
    <property type="entry name" value="Rad23"/>
</dbReference>
<dbReference type="GO" id="GO:0005829">
    <property type="term" value="C:cytosol"/>
    <property type="evidence" value="ECO:0007669"/>
    <property type="project" value="TreeGrafter"/>
</dbReference>
<dbReference type="GO" id="GO:0005654">
    <property type="term" value="C:nucleoplasm"/>
    <property type="evidence" value="ECO:0007669"/>
    <property type="project" value="TreeGrafter"/>
</dbReference>
<dbReference type="CDD" id="cd14382">
    <property type="entry name" value="UBA2_RAD23_plant"/>
    <property type="match status" value="1"/>
</dbReference>
<dbReference type="CDD" id="cd01805">
    <property type="entry name" value="Ubl_Rad23"/>
    <property type="match status" value="1"/>
</dbReference>
<dbReference type="SMART" id="SM00727">
    <property type="entry name" value="STI1"/>
    <property type="match status" value="1"/>
</dbReference>
<dbReference type="GO" id="GO:0043161">
    <property type="term" value="P:proteasome-mediated ubiquitin-dependent protein catabolic process"/>
    <property type="evidence" value="ECO:0007669"/>
    <property type="project" value="UniProtKB-UniRule"/>
</dbReference>
<dbReference type="Proteomes" id="UP000236161">
    <property type="component" value="Unassembled WGS sequence"/>
</dbReference>
<dbReference type="FunFam" id="3.10.20.90:FF:000069">
    <property type="entry name" value="UV excision repair protein RAD23"/>
    <property type="match status" value="1"/>
</dbReference>
<dbReference type="SUPFAM" id="SSF46934">
    <property type="entry name" value="UBA-like"/>
    <property type="match status" value="2"/>
</dbReference>
<dbReference type="InterPro" id="IPR036353">
    <property type="entry name" value="XPC-bd_sf"/>
</dbReference>
<feature type="compositionally biased region" description="Low complexity" evidence="7">
    <location>
        <begin position="216"/>
        <end position="233"/>
    </location>
</feature>
<keyword evidence="11" id="KW-1185">Reference proteome</keyword>
<dbReference type="PANTHER" id="PTHR10621:SF35">
    <property type="entry name" value="UBIQUITIN RECEPTOR RAD23C"/>
    <property type="match status" value="1"/>
</dbReference>
<dbReference type="CDD" id="cd14379">
    <property type="entry name" value="UBA1_Rad23_plant"/>
    <property type="match status" value="1"/>
</dbReference>
<dbReference type="SUPFAM" id="SSF101238">
    <property type="entry name" value="XPC-binding domain"/>
    <property type="match status" value="1"/>
</dbReference>
<evidence type="ECO:0000256" key="2">
    <source>
        <dbReference type="ARBA" id="ARBA00022737"/>
    </source>
</evidence>
<dbReference type="GO" id="GO:0003684">
    <property type="term" value="F:damaged DNA binding"/>
    <property type="evidence" value="ECO:0007669"/>
    <property type="project" value="UniProtKB-UniRule"/>
</dbReference>
<comment type="function">
    <text evidence="6">Multiubiquitin chain receptor involved in modulation of proteasomal degradation. Involved in nucleotide excision repair.</text>
</comment>
<dbReference type="Gene3D" id="1.10.10.540">
    <property type="entry name" value="XPC-binding domain"/>
    <property type="match status" value="1"/>
</dbReference>
<organism evidence="10 11">
    <name type="scientific">Apostasia shenzhenica</name>
    <dbReference type="NCBI Taxonomy" id="1088818"/>
    <lineage>
        <taxon>Eukaryota</taxon>
        <taxon>Viridiplantae</taxon>
        <taxon>Streptophyta</taxon>
        <taxon>Embryophyta</taxon>
        <taxon>Tracheophyta</taxon>
        <taxon>Spermatophyta</taxon>
        <taxon>Magnoliopsida</taxon>
        <taxon>Liliopsida</taxon>
        <taxon>Asparagales</taxon>
        <taxon>Orchidaceae</taxon>
        <taxon>Apostasioideae</taxon>
        <taxon>Apostasia</taxon>
    </lineage>
</organism>
<dbReference type="SUPFAM" id="SSF54236">
    <property type="entry name" value="Ubiquitin-like"/>
    <property type="match status" value="1"/>
</dbReference>
<dbReference type="Pfam" id="PF09280">
    <property type="entry name" value="XPC-binding"/>
    <property type="match status" value="1"/>
</dbReference>
<dbReference type="OrthoDB" id="419317at2759"/>
<proteinExistence type="inferred from homology"/>
<evidence type="ECO:0000256" key="5">
    <source>
        <dbReference type="ARBA" id="ARBA00023242"/>
    </source>
</evidence>
<evidence type="ECO:0000256" key="6">
    <source>
        <dbReference type="RuleBase" id="RU367049"/>
    </source>
</evidence>
<dbReference type="InterPro" id="IPR015360">
    <property type="entry name" value="XPC-bd"/>
</dbReference>
<comment type="similarity">
    <text evidence="1 6">Belongs to the RAD23 family.</text>
</comment>
<keyword evidence="5 6" id="KW-0539">Nucleus</keyword>
<protein>
    <recommendedName>
        <fullName evidence="6">Ubiquitin receptor RAD23</fullName>
    </recommendedName>
    <alternativeName>
        <fullName evidence="6">DNA repair protein RAD23</fullName>
    </alternativeName>
</protein>
<reference evidence="10 11" key="1">
    <citation type="journal article" date="2017" name="Nature">
        <title>The Apostasia genome and the evolution of orchids.</title>
        <authorList>
            <person name="Zhang G.Q."/>
            <person name="Liu K.W."/>
            <person name="Li Z."/>
            <person name="Lohaus R."/>
            <person name="Hsiao Y.Y."/>
            <person name="Niu S.C."/>
            <person name="Wang J.Y."/>
            <person name="Lin Y.C."/>
            <person name="Xu Q."/>
            <person name="Chen L.J."/>
            <person name="Yoshida K."/>
            <person name="Fujiwara S."/>
            <person name="Wang Z.W."/>
            <person name="Zhang Y.Q."/>
            <person name="Mitsuda N."/>
            <person name="Wang M."/>
            <person name="Liu G.H."/>
            <person name="Pecoraro L."/>
            <person name="Huang H.X."/>
            <person name="Xiao X.J."/>
            <person name="Lin M."/>
            <person name="Wu X.Y."/>
            <person name="Wu W.L."/>
            <person name="Chen Y.Y."/>
            <person name="Chang S.B."/>
            <person name="Sakamoto S."/>
            <person name="Ohme-Takagi M."/>
            <person name="Yagi M."/>
            <person name="Zeng S.J."/>
            <person name="Shen C.Y."/>
            <person name="Yeh C.M."/>
            <person name="Luo Y.B."/>
            <person name="Tsai W.C."/>
            <person name="Van de Peer Y."/>
            <person name="Liu Z.J."/>
        </authorList>
    </citation>
    <scope>NUCLEOTIDE SEQUENCE [LARGE SCALE GENOMIC DNA]</scope>
    <source>
        <strain evidence="11">cv. Shenzhen</strain>
        <tissue evidence="10">Stem</tissue>
    </source>
</reference>
<evidence type="ECO:0000259" key="8">
    <source>
        <dbReference type="PROSITE" id="PS50030"/>
    </source>
</evidence>
<dbReference type="InterPro" id="IPR029071">
    <property type="entry name" value="Ubiquitin-like_domsf"/>
</dbReference>
<dbReference type="GO" id="GO:0031593">
    <property type="term" value="F:polyubiquitin modification-dependent protein binding"/>
    <property type="evidence" value="ECO:0007669"/>
    <property type="project" value="UniProtKB-UniRule"/>
</dbReference>
<dbReference type="GO" id="GO:0070628">
    <property type="term" value="F:proteasome binding"/>
    <property type="evidence" value="ECO:0007669"/>
    <property type="project" value="TreeGrafter"/>
</dbReference>
<evidence type="ECO:0000256" key="3">
    <source>
        <dbReference type="ARBA" id="ARBA00022763"/>
    </source>
</evidence>
<dbReference type="Pfam" id="PF00627">
    <property type="entry name" value="UBA"/>
    <property type="match status" value="2"/>
</dbReference>
<comment type="subcellular location">
    <subcellularLocation>
        <location evidence="6">Nucleus</location>
    </subcellularLocation>
    <subcellularLocation>
        <location evidence="6">Cytoplasm</location>
    </subcellularLocation>
</comment>
<dbReference type="GO" id="GO:0043130">
    <property type="term" value="F:ubiquitin binding"/>
    <property type="evidence" value="ECO:0007669"/>
    <property type="project" value="UniProtKB-UniRule"/>
</dbReference>
<dbReference type="InterPro" id="IPR009060">
    <property type="entry name" value="UBA-like_sf"/>
</dbReference>
<dbReference type="PROSITE" id="PS50053">
    <property type="entry name" value="UBIQUITIN_2"/>
    <property type="match status" value="1"/>
</dbReference>
<evidence type="ECO:0000313" key="10">
    <source>
        <dbReference type="EMBL" id="PKA64884.1"/>
    </source>
</evidence>
<feature type="domain" description="UBA" evidence="8">
    <location>
        <begin position="339"/>
        <end position="380"/>
    </location>
</feature>
<dbReference type="InterPro" id="IPR006636">
    <property type="entry name" value="STI1_HS-bd"/>
</dbReference>
<dbReference type="NCBIfam" id="TIGR00601">
    <property type="entry name" value="rad23"/>
    <property type="match status" value="1"/>
</dbReference>
<evidence type="ECO:0000313" key="11">
    <source>
        <dbReference type="Proteomes" id="UP000236161"/>
    </source>
</evidence>
<dbReference type="EMBL" id="KZ451899">
    <property type="protein sequence ID" value="PKA64884.1"/>
    <property type="molecule type" value="Genomic_DNA"/>
</dbReference>
<dbReference type="PRINTS" id="PR01839">
    <property type="entry name" value="RAD23PROTEIN"/>
</dbReference>
<dbReference type="PANTHER" id="PTHR10621">
    <property type="entry name" value="UV EXCISION REPAIR PROTEIN RAD23"/>
    <property type="match status" value="1"/>
</dbReference>
<accession>A0A2I0BAQ7</accession>
<dbReference type="FunFam" id="1.10.8.10:FF:000002">
    <property type="entry name" value="UV excision repair protein RAD23 homolog"/>
    <property type="match status" value="1"/>
</dbReference>
<dbReference type="PROSITE" id="PS50030">
    <property type="entry name" value="UBA"/>
    <property type="match status" value="2"/>
</dbReference>
<evidence type="ECO:0000256" key="4">
    <source>
        <dbReference type="ARBA" id="ARBA00023204"/>
    </source>
</evidence>
<dbReference type="STRING" id="1088818.A0A2I0BAQ7"/>
<evidence type="ECO:0000256" key="1">
    <source>
        <dbReference type="ARBA" id="ARBA00009878"/>
    </source>
</evidence>
<keyword evidence="4 6" id="KW-0234">DNA repair</keyword>
<dbReference type="SMART" id="SM00213">
    <property type="entry name" value="UBQ"/>
    <property type="match status" value="1"/>
</dbReference>
<keyword evidence="2" id="KW-0677">Repeat</keyword>
<dbReference type="InterPro" id="IPR000626">
    <property type="entry name" value="Ubiquitin-like_dom"/>
</dbReference>
<dbReference type="Gene3D" id="1.10.8.10">
    <property type="entry name" value="DNA helicase RuvA subunit, C-terminal domain"/>
    <property type="match status" value="2"/>
</dbReference>
<feature type="region of interest" description="Disordered" evidence="7">
    <location>
        <begin position="206"/>
        <end position="254"/>
    </location>
</feature>
<dbReference type="InterPro" id="IPR015940">
    <property type="entry name" value="UBA"/>
</dbReference>
<feature type="compositionally biased region" description="Polar residues" evidence="7">
    <location>
        <begin position="82"/>
        <end position="121"/>
    </location>
</feature>
<dbReference type="FunFam" id="1.10.8.10:FF:000003">
    <property type="entry name" value="UV excision repair protein RAD23 homolog"/>
    <property type="match status" value="1"/>
</dbReference>